<organism evidence="1 2">
    <name type="scientific">Candidatus Gallitreponema excrementavium</name>
    <dbReference type="NCBI Taxonomy" id="2840840"/>
    <lineage>
        <taxon>Bacteria</taxon>
        <taxon>Pseudomonadati</taxon>
        <taxon>Spirochaetota</taxon>
        <taxon>Spirochaetia</taxon>
        <taxon>Spirochaetales</taxon>
        <taxon>Candidatus Gallitreponema</taxon>
    </lineage>
</organism>
<evidence type="ECO:0000313" key="1">
    <source>
        <dbReference type="EMBL" id="MBO8458140.1"/>
    </source>
</evidence>
<dbReference type="SUPFAM" id="SSF46894">
    <property type="entry name" value="C-terminal effector domain of the bipartite response regulators"/>
    <property type="match status" value="1"/>
</dbReference>
<reference evidence="1" key="1">
    <citation type="submission" date="2020-10" db="EMBL/GenBank/DDBJ databases">
        <authorList>
            <person name="Gilroy R."/>
        </authorList>
    </citation>
    <scope>NUCLEOTIDE SEQUENCE</scope>
    <source>
        <strain evidence="1">10532</strain>
    </source>
</reference>
<gene>
    <name evidence="1" type="ORF">IAA81_07925</name>
</gene>
<dbReference type="InterPro" id="IPR016032">
    <property type="entry name" value="Sig_transdc_resp-reg_C-effctor"/>
</dbReference>
<accession>A0A9D9HQJ5</accession>
<name>A0A9D9HQJ5_9SPIR</name>
<proteinExistence type="predicted"/>
<comment type="caution">
    <text evidence="1">The sequence shown here is derived from an EMBL/GenBank/DDBJ whole genome shotgun (WGS) entry which is preliminary data.</text>
</comment>
<dbReference type="Proteomes" id="UP000823638">
    <property type="component" value="Unassembled WGS sequence"/>
</dbReference>
<evidence type="ECO:0000313" key="2">
    <source>
        <dbReference type="Proteomes" id="UP000823638"/>
    </source>
</evidence>
<dbReference type="AlphaFoldDB" id="A0A9D9HQJ5"/>
<dbReference type="GO" id="GO:0006355">
    <property type="term" value="P:regulation of DNA-templated transcription"/>
    <property type="evidence" value="ECO:0007669"/>
    <property type="project" value="InterPro"/>
</dbReference>
<protein>
    <submittedName>
        <fullName evidence="1">Response regulator transcription factor</fullName>
    </submittedName>
</protein>
<dbReference type="Gene3D" id="1.10.10.10">
    <property type="entry name" value="Winged helix-like DNA-binding domain superfamily/Winged helix DNA-binding domain"/>
    <property type="match status" value="1"/>
</dbReference>
<dbReference type="EMBL" id="JADIMM010000090">
    <property type="protein sequence ID" value="MBO8458140.1"/>
    <property type="molecule type" value="Genomic_DNA"/>
</dbReference>
<dbReference type="GO" id="GO:0003677">
    <property type="term" value="F:DNA binding"/>
    <property type="evidence" value="ECO:0007669"/>
    <property type="project" value="InterPro"/>
</dbReference>
<reference evidence="1" key="2">
    <citation type="journal article" date="2021" name="PeerJ">
        <title>Extensive microbial diversity within the chicken gut microbiome revealed by metagenomics and culture.</title>
        <authorList>
            <person name="Gilroy R."/>
            <person name="Ravi A."/>
            <person name="Getino M."/>
            <person name="Pursley I."/>
            <person name="Horton D.L."/>
            <person name="Alikhan N.F."/>
            <person name="Baker D."/>
            <person name="Gharbi K."/>
            <person name="Hall N."/>
            <person name="Watson M."/>
            <person name="Adriaenssens E.M."/>
            <person name="Foster-Nyarko E."/>
            <person name="Jarju S."/>
            <person name="Secka A."/>
            <person name="Antonio M."/>
            <person name="Oren A."/>
            <person name="Chaudhuri R.R."/>
            <person name="La Ragione R."/>
            <person name="Hildebrand F."/>
            <person name="Pallen M.J."/>
        </authorList>
    </citation>
    <scope>NUCLEOTIDE SEQUENCE</scope>
    <source>
        <strain evidence="1">10532</strain>
    </source>
</reference>
<sequence length="220" mass="25872">MEKEKVYVITYDALFEYQVAVESKKQQQPVLFLRDLPKSVNPYDLILIPAELFLENFPFQGAERSIVYGNPMFIKQCFTLGAADYISTPVNYQELFCRIQKSKLINNYTPFFAGNIQSHVFNFKTCSIHLSNEEEIIFRTLISFYGKTVSRKLLQIALIKNKNKLSPLDFDIIKSIKSRNIDMRISKLRKKLDILKKFEYYPEIISEYGEGYFLTLIFRH</sequence>
<dbReference type="InterPro" id="IPR036388">
    <property type="entry name" value="WH-like_DNA-bd_sf"/>
</dbReference>